<dbReference type="EMBL" id="AJWZ01010944">
    <property type="protein sequence ID" value="EKC47023.1"/>
    <property type="molecule type" value="Genomic_DNA"/>
</dbReference>
<name>K1RNV5_9ZZZZ</name>
<comment type="caution">
    <text evidence="1">The sequence shown here is derived from an EMBL/GenBank/DDBJ whole genome shotgun (WGS) entry which is preliminary data.</text>
</comment>
<proteinExistence type="predicted"/>
<protein>
    <submittedName>
        <fullName evidence="1">Uncharacterized protein</fullName>
    </submittedName>
</protein>
<accession>K1RNV5</accession>
<organism evidence="1">
    <name type="scientific">human gut metagenome</name>
    <dbReference type="NCBI Taxonomy" id="408170"/>
    <lineage>
        <taxon>unclassified sequences</taxon>
        <taxon>metagenomes</taxon>
        <taxon>organismal metagenomes</taxon>
    </lineage>
</organism>
<reference evidence="1" key="1">
    <citation type="journal article" date="2013" name="Environ. Microbiol.">
        <title>Microbiota from the distal guts of lean and obese adolescents exhibit partial functional redundancy besides clear differences in community structure.</title>
        <authorList>
            <person name="Ferrer M."/>
            <person name="Ruiz A."/>
            <person name="Lanza F."/>
            <person name="Haange S.B."/>
            <person name="Oberbach A."/>
            <person name="Till H."/>
            <person name="Bargiela R."/>
            <person name="Campoy C."/>
            <person name="Segura M.T."/>
            <person name="Richter M."/>
            <person name="von Bergen M."/>
            <person name="Seifert J."/>
            <person name="Suarez A."/>
        </authorList>
    </citation>
    <scope>NUCLEOTIDE SEQUENCE</scope>
</reference>
<dbReference type="AlphaFoldDB" id="K1RNV5"/>
<gene>
    <name evidence="1" type="ORF">OBE_15921</name>
</gene>
<evidence type="ECO:0000313" key="1">
    <source>
        <dbReference type="EMBL" id="EKC47023.1"/>
    </source>
</evidence>
<feature type="non-terminal residue" evidence="1">
    <location>
        <position position="48"/>
    </location>
</feature>
<sequence>MDELTELMTEYDRRTDRMVTNDLEVIQQVLLSRNELMDKMRQVKQSIM</sequence>